<feature type="compositionally biased region" description="Basic and acidic residues" evidence="1">
    <location>
        <begin position="24"/>
        <end position="34"/>
    </location>
</feature>
<sequence length="70" mass="8070">MMPEWALFAKFSAEKIVKVRGRKSREPNAEEGSKPLRKSQLRSQGSFLGWMELRHGRITQWITANVAHGF</sequence>
<proteinExistence type="predicted"/>
<comment type="caution">
    <text evidence="2">The sequence shown here is derived from an EMBL/GenBank/DDBJ whole genome shotgun (WGS) entry which is preliminary data.</text>
</comment>
<accession>A0A370H4W9</accession>
<reference evidence="2 3" key="1">
    <citation type="submission" date="2018-07" db="EMBL/GenBank/DDBJ databases">
        <title>Genomic Encyclopedia of Type Strains, Phase IV (KMG-IV): sequencing the most valuable type-strain genomes for metagenomic binning, comparative biology and taxonomic classification.</title>
        <authorList>
            <person name="Goeker M."/>
        </authorList>
    </citation>
    <scope>NUCLEOTIDE SEQUENCE [LARGE SCALE GENOMIC DNA]</scope>
    <source>
        <strain evidence="2 3">DSM 14364</strain>
    </source>
</reference>
<evidence type="ECO:0000313" key="2">
    <source>
        <dbReference type="EMBL" id="RDI51349.1"/>
    </source>
</evidence>
<organism evidence="2 3">
    <name type="scientific">Microvirga subterranea</name>
    <dbReference type="NCBI Taxonomy" id="186651"/>
    <lineage>
        <taxon>Bacteria</taxon>
        <taxon>Pseudomonadati</taxon>
        <taxon>Pseudomonadota</taxon>
        <taxon>Alphaproteobacteria</taxon>
        <taxon>Hyphomicrobiales</taxon>
        <taxon>Methylobacteriaceae</taxon>
        <taxon>Microvirga</taxon>
    </lineage>
</organism>
<evidence type="ECO:0000256" key="1">
    <source>
        <dbReference type="SAM" id="MobiDB-lite"/>
    </source>
</evidence>
<keyword evidence="3" id="KW-1185">Reference proteome</keyword>
<protein>
    <submittedName>
        <fullName evidence="2">Uncharacterized protein</fullName>
    </submittedName>
</protein>
<dbReference type="AlphaFoldDB" id="A0A370H4W9"/>
<dbReference type="Proteomes" id="UP000254925">
    <property type="component" value="Unassembled WGS sequence"/>
</dbReference>
<gene>
    <name evidence="2" type="ORF">DES45_1185</name>
</gene>
<name>A0A370H4W9_9HYPH</name>
<feature type="region of interest" description="Disordered" evidence="1">
    <location>
        <begin position="20"/>
        <end position="40"/>
    </location>
</feature>
<dbReference type="EMBL" id="QQBB01000018">
    <property type="protein sequence ID" value="RDI51349.1"/>
    <property type="molecule type" value="Genomic_DNA"/>
</dbReference>
<evidence type="ECO:0000313" key="3">
    <source>
        <dbReference type="Proteomes" id="UP000254925"/>
    </source>
</evidence>